<dbReference type="Proteomes" id="UP000321832">
    <property type="component" value="Unassembled WGS sequence"/>
</dbReference>
<dbReference type="PROSITE" id="PS51257">
    <property type="entry name" value="PROKAR_LIPOPROTEIN"/>
    <property type="match status" value="1"/>
</dbReference>
<protein>
    <submittedName>
        <fullName evidence="3">Uncharacterized protein</fullName>
    </submittedName>
</protein>
<dbReference type="EMBL" id="VOPW01000001">
    <property type="protein sequence ID" value="TXC65134.1"/>
    <property type="molecule type" value="Genomic_DNA"/>
</dbReference>
<feature type="region of interest" description="Disordered" evidence="1">
    <location>
        <begin position="81"/>
        <end position="103"/>
    </location>
</feature>
<evidence type="ECO:0000256" key="1">
    <source>
        <dbReference type="SAM" id="MobiDB-lite"/>
    </source>
</evidence>
<dbReference type="AlphaFoldDB" id="A0A5C6TXE8"/>
<comment type="caution">
    <text evidence="3">The sequence shown here is derived from an EMBL/GenBank/DDBJ whole genome shotgun (WGS) entry which is preliminary data.</text>
</comment>
<keyword evidence="2" id="KW-0732">Signal</keyword>
<gene>
    <name evidence="3" type="ORF">FSC37_00210</name>
</gene>
<name>A0A5C6TXE8_9BURK</name>
<feature type="signal peptide" evidence="2">
    <location>
        <begin position="1"/>
        <end position="20"/>
    </location>
</feature>
<evidence type="ECO:0000256" key="2">
    <source>
        <dbReference type="SAM" id="SignalP"/>
    </source>
</evidence>
<keyword evidence="4" id="KW-1185">Reference proteome</keyword>
<feature type="chain" id="PRO_5023056414" evidence="2">
    <location>
        <begin position="21"/>
        <end position="193"/>
    </location>
</feature>
<evidence type="ECO:0000313" key="3">
    <source>
        <dbReference type="EMBL" id="TXC65134.1"/>
    </source>
</evidence>
<proteinExistence type="predicted"/>
<organism evidence="3 4">
    <name type="scientific">Piscinibacter aquaticus</name>
    <dbReference type="NCBI Taxonomy" id="392597"/>
    <lineage>
        <taxon>Bacteria</taxon>
        <taxon>Pseudomonadati</taxon>
        <taxon>Pseudomonadota</taxon>
        <taxon>Betaproteobacteria</taxon>
        <taxon>Burkholderiales</taxon>
        <taxon>Sphaerotilaceae</taxon>
        <taxon>Piscinibacter</taxon>
    </lineage>
</organism>
<accession>A0A5C6TXE8</accession>
<reference evidence="3 4" key="1">
    <citation type="submission" date="2019-08" db="EMBL/GenBank/DDBJ databases">
        <authorList>
            <person name="Khan S.A."/>
            <person name="Jeon C.O."/>
            <person name="Jeong S.E."/>
        </authorList>
    </citation>
    <scope>NUCLEOTIDE SEQUENCE [LARGE SCALE GENOMIC DNA]</scope>
    <source>
        <strain evidence="4">IMCC1728</strain>
    </source>
</reference>
<evidence type="ECO:0000313" key="4">
    <source>
        <dbReference type="Proteomes" id="UP000321832"/>
    </source>
</evidence>
<sequence>MRKRLAAITAAALLASCGGGNPLSNPDSISNPGQTSGQKLSFIYFQRCINPIYLLQLQVNQNGVVTTNTCASGGCHDTNTGTGGALRPGADRHRGGPANPANTPEVVRATDMYKNFYSSQGATVIGAPSESRLLAKPLLTVLHGGGQIFFNLNDVNAKRIAYWISRPMPQGQDEFSIAGNSMLDPATGACLDQ</sequence>